<accession>A0A370SLX0</accession>
<evidence type="ECO:0000313" key="1">
    <source>
        <dbReference type="EMBL" id="RDL20745.1"/>
    </source>
</evidence>
<evidence type="ECO:0000313" key="2">
    <source>
        <dbReference type="Proteomes" id="UP000255365"/>
    </source>
</evidence>
<reference evidence="1 2" key="1">
    <citation type="submission" date="2018-07" db="EMBL/GenBank/DDBJ databases">
        <title>Genome sequencing of rice bacterial endophytes.</title>
        <authorList>
            <person name="Venturi V."/>
        </authorList>
    </citation>
    <scope>NUCLEOTIDE SEQUENCE [LARGE SCALE GENOMIC DNA]</scope>
    <source>
        <strain evidence="1 2">E2333</strain>
    </source>
</reference>
<protein>
    <submittedName>
        <fullName evidence="1">Uncharacterized protein</fullName>
    </submittedName>
</protein>
<comment type="caution">
    <text evidence="1">The sequence shown here is derived from an EMBL/GenBank/DDBJ whole genome shotgun (WGS) entry which is preliminary data.</text>
</comment>
<name>A0A370SLX0_PSEJE</name>
<dbReference type="Proteomes" id="UP000255365">
    <property type="component" value="Unassembled WGS sequence"/>
</dbReference>
<dbReference type="EMBL" id="QRAV01000006">
    <property type="protein sequence ID" value="RDL20745.1"/>
    <property type="molecule type" value="Genomic_DNA"/>
</dbReference>
<organism evidence="1 2">
    <name type="scientific">Pseudomonas jessenii</name>
    <dbReference type="NCBI Taxonomy" id="77298"/>
    <lineage>
        <taxon>Bacteria</taxon>
        <taxon>Pseudomonadati</taxon>
        <taxon>Pseudomonadota</taxon>
        <taxon>Gammaproteobacteria</taxon>
        <taxon>Pseudomonadales</taxon>
        <taxon>Pseudomonadaceae</taxon>
        <taxon>Pseudomonas</taxon>
    </lineage>
</organism>
<gene>
    <name evidence="1" type="ORF">DEU51_106195</name>
</gene>
<sequence>MQDAAVVRRCVNGKAIILKPHNSTVGAAEGCDLLLLKIKRSQPSAAPTLGSGYLPSFTRVQPRVMIRWVAIG</sequence>
<dbReference type="AlphaFoldDB" id="A0A370SLX0"/>
<proteinExistence type="predicted"/>